<dbReference type="Proteomes" id="UP001196413">
    <property type="component" value="Unassembled WGS sequence"/>
</dbReference>
<sequence>MKGPQHNDANFDVVVKILRYAAQTTFQNNNRVKAQGFVSRRAAFRFSDEFRIGNTNLKDQLRFGSPPKVDRAPVTGATDEDPILTSG</sequence>
<dbReference type="EMBL" id="JAHQIW010006247">
    <property type="protein sequence ID" value="KAJ1368620.1"/>
    <property type="molecule type" value="Genomic_DNA"/>
</dbReference>
<protein>
    <submittedName>
        <fullName evidence="2">Uncharacterized protein</fullName>
    </submittedName>
</protein>
<reference evidence="2" key="1">
    <citation type="submission" date="2021-06" db="EMBL/GenBank/DDBJ databases">
        <title>Parelaphostrongylus tenuis whole genome reference sequence.</title>
        <authorList>
            <person name="Garwood T.J."/>
            <person name="Larsen P.A."/>
            <person name="Fountain-Jones N.M."/>
            <person name="Garbe J.R."/>
            <person name="Macchietto M.G."/>
            <person name="Kania S.A."/>
            <person name="Gerhold R.W."/>
            <person name="Richards J.E."/>
            <person name="Wolf T.M."/>
        </authorList>
    </citation>
    <scope>NUCLEOTIDE SEQUENCE</scope>
    <source>
        <strain evidence="2">MNPRO001-30</strain>
        <tissue evidence="2">Meninges</tissue>
    </source>
</reference>
<dbReference type="AlphaFoldDB" id="A0AAD5R2Z3"/>
<name>A0AAD5R2Z3_PARTN</name>
<gene>
    <name evidence="2" type="ORF">KIN20_029791</name>
</gene>
<proteinExistence type="predicted"/>
<accession>A0AAD5R2Z3</accession>
<keyword evidence="3" id="KW-1185">Reference proteome</keyword>
<comment type="caution">
    <text evidence="2">The sequence shown here is derived from an EMBL/GenBank/DDBJ whole genome shotgun (WGS) entry which is preliminary data.</text>
</comment>
<evidence type="ECO:0000313" key="2">
    <source>
        <dbReference type="EMBL" id="KAJ1368620.1"/>
    </source>
</evidence>
<evidence type="ECO:0000313" key="3">
    <source>
        <dbReference type="Proteomes" id="UP001196413"/>
    </source>
</evidence>
<feature type="region of interest" description="Disordered" evidence="1">
    <location>
        <begin position="60"/>
        <end position="87"/>
    </location>
</feature>
<evidence type="ECO:0000256" key="1">
    <source>
        <dbReference type="SAM" id="MobiDB-lite"/>
    </source>
</evidence>
<feature type="compositionally biased region" description="Acidic residues" evidence="1">
    <location>
        <begin position="78"/>
        <end position="87"/>
    </location>
</feature>
<organism evidence="2 3">
    <name type="scientific">Parelaphostrongylus tenuis</name>
    <name type="common">Meningeal worm</name>
    <dbReference type="NCBI Taxonomy" id="148309"/>
    <lineage>
        <taxon>Eukaryota</taxon>
        <taxon>Metazoa</taxon>
        <taxon>Ecdysozoa</taxon>
        <taxon>Nematoda</taxon>
        <taxon>Chromadorea</taxon>
        <taxon>Rhabditida</taxon>
        <taxon>Rhabditina</taxon>
        <taxon>Rhabditomorpha</taxon>
        <taxon>Strongyloidea</taxon>
        <taxon>Metastrongylidae</taxon>
        <taxon>Parelaphostrongylus</taxon>
    </lineage>
</organism>